<dbReference type="Proteomes" id="UP001234989">
    <property type="component" value="Chromosome 8"/>
</dbReference>
<name>A0AAF0UAH3_SOLVR</name>
<gene>
    <name evidence="1" type="ORF">MTR67_035767</name>
</gene>
<dbReference type="EMBL" id="CP133619">
    <property type="protein sequence ID" value="WMV42382.1"/>
    <property type="molecule type" value="Genomic_DNA"/>
</dbReference>
<keyword evidence="2" id="KW-1185">Reference proteome</keyword>
<protein>
    <submittedName>
        <fullName evidence="1">Uncharacterized protein</fullName>
    </submittedName>
</protein>
<evidence type="ECO:0000313" key="2">
    <source>
        <dbReference type="Proteomes" id="UP001234989"/>
    </source>
</evidence>
<accession>A0AAF0UAH3</accession>
<reference evidence="1" key="1">
    <citation type="submission" date="2023-08" db="EMBL/GenBank/DDBJ databases">
        <title>A de novo genome assembly of Solanum verrucosum Schlechtendal, a Mexican diploid species geographically isolated from the other diploid A-genome species in potato relatives.</title>
        <authorList>
            <person name="Hosaka K."/>
        </authorList>
    </citation>
    <scope>NUCLEOTIDE SEQUENCE</scope>
    <source>
        <tissue evidence="1">Young leaves</tissue>
    </source>
</reference>
<dbReference type="AlphaFoldDB" id="A0AAF0UAH3"/>
<organism evidence="1 2">
    <name type="scientific">Solanum verrucosum</name>
    <dbReference type="NCBI Taxonomy" id="315347"/>
    <lineage>
        <taxon>Eukaryota</taxon>
        <taxon>Viridiplantae</taxon>
        <taxon>Streptophyta</taxon>
        <taxon>Embryophyta</taxon>
        <taxon>Tracheophyta</taxon>
        <taxon>Spermatophyta</taxon>
        <taxon>Magnoliopsida</taxon>
        <taxon>eudicotyledons</taxon>
        <taxon>Gunneridae</taxon>
        <taxon>Pentapetalae</taxon>
        <taxon>asterids</taxon>
        <taxon>lamiids</taxon>
        <taxon>Solanales</taxon>
        <taxon>Solanaceae</taxon>
        <taxon>Solanoideae</taxon>
        <taxon>Solaneae</taxon>
        <taxon>Solanum</taxon>
    </lineage>
</organism>
<sequence length="28" mass="3263">MFCRLPWGWCFGASGDRSYLVAVCPRRK</sequence>
<evidence type="ECO:0000313" key="1">
    <source>
        <dbReference type="EMBL" id="WMV42382.1"/>
    </source>
</evidence>
<proteinExistence type="predicted"/>